<reference evidence="1 2" key="1">
    <citation type="journal article" date="2015" name="Sci. Rep.">
        <title>Genome of the facultative scuticociliatosis pathogen Pseudocohnilembus persalinus provides insight into its virulence through horizontal gene transfer.</title>
        <authorList>
            <person name="Xiong J."/>
            <person name="Wang G."/>
            <person name="Cheng J."/>
            <person name="Tian M."/>
            <person name="Pan X."/>
            <person name="Warren A."/>
            <person name="Jiang C."/>
            <person name="Yuan D."/>
            <person name="Miao W."/>
        </authorList>
    </citation>
    <scope>NUCLEOTIDE SEQUENCE [LARGE SCALE GENOMIC DNA]</scope>
    <source>
        <strain evidence="1">36N120E</strain>
    </source>
</reference>
<protein>
    <submittedName>
        <fullName evidence="1">Uncharacterized protein</fullName>
    </submittedName>
</protein>
<dbReference type="InParanoid" id="A0A0V0QEW3"/>
<dbReference type="AlphaFoldDB" id="A0A0V0QEW3"/>
<organism evidence="1 2">
    <name type="scientific">Pseudocohnilembus persalinus</name>
    <name type="common">Ciliate</name>
    <dbReference type="NCBI Taxonomy" id="266149"/>
    <lineage>
        <taxon>Eukaryota</taxon>
        <taxon>Sar</taxon>
        <taxon>Alveolata</taxon>
        <taxon>Ciliophora</taxon>
        <taxon>Intramacronucleata</taxon>
        <taxon>Oligohymenophorea</taxon>
        <taxon>Scuticociliatia</taxon>
        <taxon>Philasterida</taxon>
        <taxon>Pseudocohnilembidae</taxon>
        <taxon>Pseudocohnilembus</taxon>
    </lineage>
</organism>
<gene>
    <name evidence="1" type="ORF">PPERSA_02977</name>
</gene>
<dbReference type="EMBL" id="LDAU01000182">
    <property type="protein sequence ID" value="KRX00717.1"/>
    <property type="molecule type" value="Genomic_DNA"/>
</dbReference>
<comment type="caution">
    <text evidence="1">The sequence shown here is derived from an EMBL/GenBank/DDBJ whole genome shotgun (WGS) entry which is preliminary data.</text>
</comment>
<keyword evidence="2" id="KW-1185">Reference proteome</keyword>
<accession>A0A0V0QEW3</accession>
<evidence type="ECO:0000313" key="2">
    <source>
        <dbReference type="Proteomes" id="UP000054937"/>
    </source>
</evidence>
<dbReference type="Proteomes" id="UP000054937">
    <property type="component" value="Unassembled WGS sequence"/>
</dbReference>
<sequence>MEEISLNKTNNQPLVGIIACEFHDRVGKQIVAQIFKKDESITKSEFDCISEFIVPKDELCGKLIFSYPILAREQIFDIEDIKLFPYLVKKQHSSEVSKDDVKQINFEISQMIKQGSCLDEILIHFEMNKQQFERGDARQQTNDKKNIIIYK</sequence>
<evidence type="ECO:0000313" key="1">
    <source>
        <dbReference type="EMBL" id="KRX00717.1"/>
    </source>
</evidence>
<proteinExistence type="predicted"/>
<name>A0A0V0QEW3_PSEPJ</name>
<dbReference type="OrthoDB" id="338854at2759"/>